<protein>
    <submittedName>
        <fullName evidence="3">Transcriptional regulator</fullName>
    </submittedName>
</protein>
<dbReference type="Gene3D" id="1.10.260.40">
    <property type="entry name" value="lambda repressor-like DNA-binding domains"/>
    <property type="match status" value="1"/>
</dbReference>
<name>A0AAN2WJS4_LISMN</name>
<dbReference type="AlphaFoldDB" id="A0AAN2WJS4"/>
<dbReference type="PANTHER" id="PTHR46558:SF4">
    <property type="entry name" value="DNA-BIDING PHAGE PROTEIN"/>
    <property type="match status" value="1"/>
</dbReference>
<dbReference type="SUPFAM" id="SSF47413">
    <property type="entry name" value="lambda repressor-like DNA-binding domains"/>
    <property type="match status" value="1"/>
</dbReference>
<dbReference type="Proteomes" id="UP000336166">
    <property type="component" value="Unassembled WGS sequence"/>
</dbReference>
<keyword evidence="1" id="KW-0238">DNA-binding</keyword>
<dbReference type="CDD" id="cd00093">
    <property type="entry name" value="HTH_XRE"/>
    <property type="match status" value="1"/>
</dbReference>
<comment type="caution">
    <text evidence="3">The sequence shown here is derived from an EMBL/GenBank/DDBJ whole genome shotgun (WGS) entry which is preliminary data.</text>
</comment>
<dbReference type="PANTHER" id="PTHR46558">
    <property type="entry name" value="TRACRIPTIONAL REGULATORY PROTEIN-RELATED-RELATED"/>
    <property type="match status" value="1"/>
</dbReference>
<dbReference type="EMBL" id="AAAREG010000022">
    <property type="protein sequence ID" value="EAE2355590.1"/>
    <property type="molecule type" value="Genomic_DNA"/>
</dbReference>
<dbReference type="GO" id="GO:0003677">
    <property type="term" value="F:DNA binding"/>
    <property type="evidence" value="ECO:0007669"/>
    <property type="project" value="UniProtKB-KW"/>
</dbReference>
<dbReference type="InterPro" id="IPR001387">
    <property type="entry name" value="Cro/C1-type_HTH"/>
</dbReference>
<dbReference type="SMART" id="SM00530">
    <property type="entry name" value="HTH_XRE"/>
    <property type="match status" value="1"/>
</dbReference>
<evidence type="ECO:0000259" key="2">
    <source>
        <dbReference type="PROSITE" id="PS50943"/>
    </source>
</evidence>
<sequence length="71" mass="8553">MKKEKRKFQNNLRKYRNQKGLTVQKLADDVHVSRQTIYQLAQNRYQPSLILAFDLANIFEVRIEEVFQLVE</sequence>
<dbReference type="InterPro" id="IPR010982">
    <property type="entry name" value="Lambda_DNA-bd_dom_sf"/>
</dbReference>
<gene>
    <name evidence="3" type="ORF">Y261_14730</name>
</gene>
<feature type="domain" description="HTH cro/C1-type" evidence="2">
    <location>
        <begin position="12"/>
        <end position="66"/>
    </location>
</feature>
<evidence type="ECO:0000313" key="4">
    <source>
        <dbReference type="Proteomes" id="UP000336166"/>
    </source>
</evidence>
<reference evidence="3 4" key="1">
    <citation type="submission" date="2018-06" db="EMBL/GenBank/DDBJ databases">
        <authorList>
            <consortium name="PulseNet: The National Subtyping Network for Foodborne Disease Surveillance"/>
            <person name="Tarr C.L."/>
            <person name="Trees E."/>
            <person name="Katz L.S."/>
            <person name="Carleton-Romer H.A."/>
            <person name="Stroika S."/>
            <person name="Kucerova Z."/>
            <person name="Roache K.F."/>
            <person name="Sabol A.L."/>
            <person name="Besser J."/>
            <person name="Gerner-Smidt P."/>
        </authorList>
    </citation>
    <scope>NUCLEOTIDE SEQUENCE [LARGE SCALE GENOMIC DNA]</scope>
    <source>
        <strain evidence="3 4">PNUSAL000134</strain>
    </source>
</reference>
<organism evidence="3 4">
    <name type="scientific">Listeria monocytogenes</name>
    <dbReference type="NCBI Taxonomy" id="1639"/>
    <lineage>
        <taxon>Bacteria</taxon>
        <taxon>Bacillati</taxon>
        <taxon>Bacillota</taxon>
        <taxon>Bacilli</taxon>
        <taxon>Bacillales</taxon>
        <taxon>Listeriaceae</taxon>
        <taxon>Listeria</taxon>
    </lineage>
</organism>
<proteinExistence type="predicted"/>
<accession>A0AAN2WJS4</accession>
<dbReference type="Pfam" id="PF01381">
    <property type="entry name" value="HTH_3"/>
    <property type="match status" value="1"/>
</dbReference>
<evidence type="ECO:0000256" key="1">
    <source>
        <dbReference type="ARBA" id="ARBA00023125"/>
    </source>
</evidence>
<dbReference type="PROSITE" id="PS50943">
    <property type="entry name" value="HTH_CROC1"/>
    <property type="match status" value="1"/>
</dbReference>
<evidence type="ECO:0000313" key="3">
    <source>
        <dbReference type="EMBL" id="EAE2355590.1"/>
    </source>
</evidence>